<feature type="compositionally biased region" description="Low complexity" evidence="1">
    <location>
        <begin position="434"/>
        <end position="447"/>
    </location>
</feature>
<feature type="compositionally biased region" description="Basic and acidic residues" evidence="1">
    <location>
        <begin position="491"/>
        <end position="512"/>
    </location>
</feature>
<feature type="region of interest" description="Disordered" evidence="1">
    <location>
        <begin position="161"/>
        <end position="180"/>
    </location>
</feature>
<reference evidence="2 3" key="1">
    <citation type="journal article" date="2024" name="Commun. Biol.">
        <title>Comparative genomic analysis of thermophilic fungi reveals convergent evolutionary adaptations and gene losses.</title>
        <authorList>
            <person name="Steindorff A.S."/>
            <person name="Aguilar-Pontes M.V."/>
            <person name="Robinson A.J."/>
            <person name="Andreopoulos B."/>
            <person name="LaButti K."/>
            <person name="Kuo A."/>
            <person name="Mondo S."/>
            <person name="Riley R."/>
            <person name="Otillar R."/>
            <person name="Haridas S."/>
            <person name="Lipzen A."/>
            <person name="Grimwood J."/>
            <person name="Schmutz J."/>
            <person name="Clum A."/>
            <person name="Reid I.D."/>
            <person name="Moisan M.C."/>
            <person name="Butler G."/>
            <person name="Nguyen T.T.M."/>
            <person name="Dewar K."/>
            <person name="Conant G."/>
            <person name="Drula E."/>
            <person name="Henrissat B."/>
            <person name="Hansel C."/>
            <person name="Singer S."/>
            <person name="Hutchinson M.I."/>
            <person name="de Vries R.P."/>
            <person name="Natvig D.O."/>
            <person name="Powell A.J."/>
            <person name="Tsang A."/>
            <person name="Grigoriev I.V."/>
        </authorList>
    </citation>
    <scope>NUCLEOTIDE SEQUENCE [LARGE SCALE GENOMIC DNA]</scope>
    <source>
        <strain evidence="2 3">CBS 494.80</strain>
    </source>
</reference>
<dbReference type="Proteomes" id="UP001595075">
    <property type="component" value="Unassembled WGS sequence"/>
</dbReference>
<gene>
    <name evidence="2" type="ORF">VTL71DRAFT_5776</name>
</gene>
<organism evidence="2 3">
    <name type="scientific">Oculimacula yallundae</name>
    <dbReference type="NCBI Taxonomy" id="86028"/>
    <lineage>
        <taxon>Eukaryota</taxon>
        <taxon>Fungi</taxon>
        <taxon>Dikarya</taxon>
        <taxon>Ascomycota</taxon>
        <taxon>Pezizomycotina</taxon>
        <taxon>Leotiomycetes</taxon>
        <taxon>Helotiales</taxon>
        <taxon>Ploettnerulaceae</taxon>
        <taxon>Oculimacula</taxon>
    </lineage>
</organism>
<dbReference type="EMBL" id="JAZHXI010000016">
    <property type="protein sequence ID" value="KAL2062704.1"/>
    <property type="molecule type" value="Genomic_DNA"/>
</dbReference>
<evidence type="ECO:0000313" key="3">
    <source>
        <dbReference type="Proteomes" id="UP001595075"/>
    </source>
</evidence>
<feature type="region of interest" description="Disordered" evidence="1">
    <location>
        <begin position="375"/>
        <end position="398"/>
    </location>
</feature>
<evidence type="ECO:0000313" key="2">
    <source>
        <dbReference type="EMBL" id="KAL2062704.1"/>
    </source>
</evidence>
<accession>A0ABR4C056</accession>
<feature type="region of interest" description="Disordered" evidence="1">
    <location>
        <begin position="429"/>
        <end position="448"/>
    </location>
</feature>
<keyword evidence="3" id="KW-1185">Reference proteome</keyword>
<feature type="region of interest" description="Disordered" evidence="1">
    <location>
        <begin position="322"/>
        <end position="354"/>
    </location>
</feature>
<feature type="compositionally biased region" description="Polar residues" evidence="1">
    <location>
        <begin position="16"/>
        <end position="25"/>
    </location>
</feature>
<comment type="caution">
    <text evidence="2">The sequence shown here is derived from an EMBL/GenBank/DDBJ whole genome shotgun (WGS) entry which is preliminary data.</text>
</comment>
<feature type="compositionally biased region" description="Basic and acidic residues" evidence="1">
    <location>
        <begin position="79"/>
        <end position="100"/>
    </location>
</feature>
<evidence type="ECO:0000256" key="1">
    <source>
        <dbReference type="SAM" id="MobiDB-lite"/>
    </source>
</evidence>
<feature type="region of interest" description="Disordered" evidence="1">
    <location>
        <begin position="468"/>
        <end position="522"/>
    </location>
</feature>
<feature type="region of interest" description="Disordered" evidence="1">
    <location>
        <begin position="79"/>
        <end position="109"/>
    </location>
</feature>
<proteinExistence type="predicted"/>
<feature type="region of interest" description="Disordered" evidence="1">
    <location>
        <begin position="1"/>
        <end position="25"/>
    </location>
</feature>
<name>A0ABR4C056_9HELO</name>
<protein>
    <submittedName>
        <fullName evidence="2">Uncharacterized protein</fullName>
    </submittedName>
</protein>
<sequence length="522" mass="58935">MASSASGSGDKDATSNDKQSNPNNPFIQFRQFADTQISTLLQGIIGLPSALSKRSQDDPRWAGIDDGLRRRDELQERQRELRESEARKLCRQTSKEEEPYAHTGNRSYFSDEDYVPLGKRTENQGVPATDLPLYSAVSRSLFTHLLGHEADGADWVDTEDPPVRHESSFPPFPSKSRNYHSTNRFEQSDIEATYYLVYNDLSADTSLHSEYSLLPYLIFSPYSPLRLSSSQSDNLSYCDAFEDLIATSHPVSKVTPWKQTVSAMIGSRMNGPRDHMRWIEKLRGLGYLQEKKSVATMKEFHQFSMPLMILQELKELEHQVRARAWSQDPEQASSAHSSELSSSRKDVADAGPETEQEMYEGLGKYLLMDALEASLEDDEMSERRREEEEDDAPRSPSIMEEIIQMTKSFLELSHSQNPPSKVAQYNFPSKEVQSESSDPVVSSSTTTECTVREDGTVLTTVTVWKKFGSGREVSSTTHHSENPAMTADAQGEQRGDRPRVSGDKREEHENSKKNGGSGWFWN</sequence>